<organism evidence="4 5">
    <name type="scientific">Candidatus Limivivens merdigallinarum</name>
    <dbReference type="NCBI Taxonomy" id="2840859"/>
    <lineage>
        <taxon>Bacteria</taxon>
        <taxon>Bacillati</taxon>
        <taxon>Bacillota</taxon>
        <taxon>Clostridia</taxon>
        <taxon>Lachnospirales</taxon>
        <taxon>Lachnospiraceae</taxon>
        <taxon>Lachnospiraceae incertae sedis</taxon>
        <taxon>Candidatus Limivivens</taxon>
    </lineage>
</organism>
<evidence type="ECO:0000259" key="3">
    <source>
        <dbReference type="PROSITE" id="PS51781"/>
    </source>
</evidence>
<feature type="signal peptide" evidence="2">
    <location>
        <begin position="1"/>
        <end position="25"/>
    </location>
</feature>
<evidence type="ECO:0000313" key="5">
    <source>
        <dbReference type="Proteomes" id="UP000886886"/>
    </source>
</evidence>
<dbReference type="SMART" id="SM00287">
    <property type="entry name" value="SH3b"/>
    <property type="match status" value="2"/>
</dbReference>
<proteinExistence type="predicted"/>
<dbReference type="Pfam" id="PF08239">
    <property type="entry name" value="SH3_3"/>
    <property type="match status" value="2"/>
</dbReference>
<dbReference type="InterPro" id="IPR042047">
    <property type="entry name" value="SleB_dom1"/>
</dbReference>
<dbReference type="PANTHER" id="PTHR34408:SF1">
    <property type="entry name" value="GLYCOSYL HYDROLASE FAMILY 19 DOMAIN-CONTAINING PROTEIN HI_1415"/>
    <property type="match status" value="1"/>
</dbReference>
<dbReference type="Proteomes" id="UP000886886">
    <property type="component" value="Unassembled WGS sequence"/>
</dbReference>
<sequence>MKGKMKMAVAFAAAMMAMSSVTAFADDATGNSTTDEVWTYRAVADVTSAVNIRAAASEDSQVVGTLSTAASADIIERGEEWSHIISGGVEGYVKSEYLAFESDAAYLASVYGTAGVKTYWDGVNLFAEPSGSSAILTTVDAGAEYEVLSNDGSWICVQMDDATVAYVPAEDVENTTILEKAVPMDSNGSTYGSSSSESDTDTSYSDSYTDGSYDTTYSDGYTDGSSDTSYSDGYTDGGYDTSYSDSYTDSSSDTSYSDGYTDGSYDTSYSDSYTDGSYDTSYSDGYTDGSSDTGYSEDYTDSSSDGSYDTSYSDGSTDGSYDTSYSEDYTDSSTDTSYSDGSTDTSYEDTSSSSSAGTSSSDLDLLAGLIYCEAGNQSREGKVAVGAVVMNRVASGSFADSISGVIYQSGQFTPAGSGWLDSVIASGSIPSDCYEAAQAALNGENPVGDALYFNTGSGQGIQIGAHQFY</sequence>
<evidence type="ECO:0000256" key="1">
    <source>
        <dbReference type="SAM" id="MobiDB-lite"/>
    </source>
</evidence>
<dbReference type="AlphaFoldDB" id="A0A9D0ZVV0"/>
<accession>A0A9D0ZVV0</accession>
<dbReference type="PANTHER" id="PTHR34408">
    <property type="entry name" value="FAMILY PROTEIN, PUTATIVE-RELATED"/>
    <property type="match status" value="1"/>
</dbReference>
<feature type="domain" description="SH3b" evidence="3">
    <location>
        <begin position="111"/>
        <end position="176"/>
    </location>
</feature>
<feature type="compositionally biased region" description="Low complexity" evidence="1">
    <location>
        <begin position="188"/>
        <end position="360"/>
    </location>
</feature>
<keyword evidence="2" id="KW-0732">Signal</keyword>
<keyword evidence="4" id="KW-0378">Hydrolase</keyword>
<dbReference type="EMBL" id="DVFT01000051">
    <property type="protein sequence ID" value="HIQ95638.1"/>
    <property type="molecule type" value="Genomic_DNA"/>
</dbReference>
<dbReference type="PROSITE" id="PS51781">
    <property type="entry name" value="SH3B"/>
    <property type="match status" value="1"/>
</dbReference>
<comment type="caution">
    <text evidence="4">The sequence shown here is derived from an EMBL/GenBank/DDBJ whole genome shotgun (WGS) entry which is preliminary data.</text>
</comment>
<dbReference type="InterPro" id="IPR011105">
    <property type="entry name" value="Cell_wall_hydrolase_SleB"/>
</dbReference>
<dbReference type="Gene3D" id="2.30.30.40">
    <property type="entry name" value="SH3 Domains"/>
    <property type="match status" value="2"/>
</dbReference>
<name>A0A9D0ZVV0_9FIRM</name>
<dbReference type="Pfam" id="PF07486">
    <property type="entry name" value="Hydrolase_2"/>
    <property type="match status" value="1"/>
</dbReference>
<dbReference type="GO" id="GO:0016787">
    <property type="term" value="F:hydrolase activity"/>
    <property type="evidence" value="ECO:0007669"/>
    <property type="project" value="UniProtKB-KW"/>
</dbReference>
<protein>
    <submittedName>
        <fullName evidence="4">Cell wall hydrolase</fullName>
    </submittedName>
</protein>
<dbReference type="Gene3D" id="1.10.10.2520">
    <property type="entry name" value="Cell wall hydrolase SleB, domain 1"/>
    <property type="match status" value="1"/>
</dbReference>
<dbReference type="InterPro" id="IPR052354">
    <property type="entry name" value="Cell_Wall_Dynamics_Protein"/>
</dbReference>
<evidence type="ECO:0000313" key="4">
    <source>
        <dbReference type="EMBL" id="HIQ95638.1"/>
    </source>
</evidence>
<dbReference type="InterPro" id="IPR003646">
    <property type="entry name" value="SH3-like_bac-type"/>
</dbReference>
<feature type="region of interest" description="Disordered" evidence="1">
    <location>
        <begin position="178"/>
        <end position="360"/>
    </location>
</feature>
<reference evidence="4" key="1">
    <citation type="submission" date="2020-10" db="EMBL/GenBank/DDBJ databases">
        <authorList>
            <person name="Gilroy R."/>
        </authorList>
    </citation>
    <scope>NUCLEOTIDE SEQUENCE</scope>
    <source>
        <strain evidence="4">ChiSjej3B21-11622</strain>
    </source>
</reference>
<feature type="chain" id="PRO_5039173762" evidence="2">
    <location>
        <begin position="26"/>
        <end position="469"/>
    </location>
</feature>
<reference evidence="4" key="2">
    <citation type="journal article" date="2021" name="PeerJ">
        <title>Extensive microbial diversity within the chicken gut microbiome revealed by metagenomics and culture.</title>
        <authorList>
            <person name="Gilroy R."/>
            <person name="Ravi A."/>
            <person name="Getino M."/>
            <person name="Pursley I."/>
            <person name="Horton D.L."/>
            <person name="Alikhan N.F."/>
            <person name="Baker D."/>
            <person name="Gharbi K."/>
            <person name="Hall N."/>
            <person name="Watson M."/>
            <person name="Adriaenssens E.M."/>
            <person name="Foster-Nyarko E."/>
            <person name="Jarju S."/>
            <person name="Secka A."/>
            <person name="Antonio M."/>
            <person name="Oren A."/>
            <person name="Chaudhuri R.R."/>
            <person name="La Ragione R."/>
            <person name="Hildebrand F."/>
            <person name="Pallen M.J."/>
        </authorList>
    </citation>
    <scope>NUCLEOTIDE SEQUENCE</scope>
    <source>
        <strain evidence="4">ChiSjej3B21-11622</strain>
    </source>
</reference>
<evidence type="ECO:0000256" key="2">
    <source>
        <dbReference type="SAM" id="SignalP"/>
    </source>
</evidence>
<gene>
    <name evidence="4" type="ORF">IAB26_03650</name>
</gene>